<dbReference type="GO" id="GO:0005634">
    <property type="term" value="C:nucleus"/>
    <property type="evidence" value="ECO:0007669"/>
    <property type="project" value="UniProtKB-SubCell"/>
</dbReference>
<dbReference type="STRING" id="869754.A0A1A0HJ42"/>
<feature type="non-terminal residue" evidence="7">
    <location>
        <position position="1"/>
    </location>
</feature>
<feature type="region of interest" description="Disordered" evidence="5">
    <location>
        <begin position="79"/>
        <end position="106"/>
    </location>
</feature>
<sequence length="540" mass="61291">HHDLNCARCYKLKKKCLRTYPACDYCQRLNTECEYIDRRKRRLRFEEVPASPGDTPPGPGQSRAPILVASLMNHDDDAEQPFRNIDPLAPPAGRAAPPADPGVSRTSSRMAPAALLRLKPLVSVNRNVISSCVVDRGAPSLQGELLAVRPVADAGLPSAFVHTFFANYEWKYPFLSRHDFCRKIENLSFQTETLVGLDVYLVMAIGCIIYDASFKTLHYAAVFSESFVESVVDVISYDIKSEDDLHKAHLLILLSIHAINVGNTNLIWNIVGFLDRLIVFLSDFTGLSNACMRKRCFWTIFNLDKELSLLLDKPSQFVPTPIIRLSADFSDSLHPGELDRSAAFMAHLVMLHSLQDRMLSHRLGLVPAEQELLTQLLAEIEAWRVGVLLLIHSEYAELSLLQNFIGLVNLDYYYLLIELDQLSETESFQFTLQFLLNSFSLLLSEVLDKKEVGGTSIYSLFWFLKFFKVVDYSVASLLRMLDANKNKSDLMIRLNEFNGNVQLEINLLKFLLESNSRPAPFVEKLKLYHQRLKTLNQKLV</sequence>
<name>A0A1A0HJ42_9ASCO</name>
<comment type="caution">
    <text evidence="7">The sequence shown here is derived from an EMBL/GenBank/DDBJ whole genome shotgun (WGS) entry which is preliminary data.</text>
</comment>
<dbReference type="GO" id="GO:0003677">
    <property type="term" value="F:DNA binding"/>
    <property type="evidence" value="ECO:0007669"/>
    <property type="project" value="UniProtKB-KW"/>
</dbReference>
<protein>
    <recommendedName>
        <fullName evidence="6">Zn(2)-C6 fungal-type domain-containing protein</fullName>
    </recommendedName>
</protein>
<keyword evidence="3" id="KW-0238">DNA-binding</keyword>
<evidence type="ECO:0000313" key="8">
    <source>
        <dbReference type="Proteomes" id="UP000092555"/>
    </source>
</evidence>
<evidence type="ECO:0000313" key="7">
    <source>
        <dbReference type="EMBL" id="OBA24021.1"/>
    </source>
</evidence>
<dbReference type="InterPro" id="IPR050987">
    <property type="entry name" value="AtrR-like"/>
</dbReference>
<dbReference type="Gene3D" id="4.10.240.10">
    <property type="entry name" value="Zn(2)-C6 fungal-type DNA-binding domain"/>
    <property type="match status" value="1"/>
</dbReference>
<dbReference type="Pfam" id="PF00172">
    <property type="entry name" value="Zn_clus"/>
    <property type="match status" value="1"/>
</dbReference>
<evidence type="ECO:0000256" key="3">
    <source>
        <dbReference type="ARBA" id="ARBA00023125"/>
    </source>
</evidence>
<dbReference type="Proteomes" id="UP000092555">
    <property type="component" value="Unassembled WGS sequence"/>
</dbReference>
<dbReference type="GeneID" id="30027606"/>
<proteinExistence type="predicted"/>
<dbReference type="EMBL" id="LXTC01000001">
    <property type="protein sequence ID" value="OBA24021.1"/>
    <property type="molecule type" value="Genomic_DNA"/>
</dbReference>
<feature type="domain" description="Zn(2)-C6 fungal-type" evidence="6">
    <location>
        <begin position="5"/>
        <end position="35"/>
    </location>
</feature>
<dbReference type="InterPro" id="IPR036864">
    <property type="entry name" value="Zn2-C6_fun-type_DNA-bd_sf"/>
</dbReference>
<dbReference type="AlphaFoldDB" id="A0A1A0HJ42"/>
<keyword evidence="8" id="KW-1185">Reference proteome</keyword>
<feature type="non-terminal residue" evidence="7">
    <location>
        <position position="540"/>
    </location>
</feature>
<accession>A0A1A0HJ42</accession>
<dbReference type="GO" id="GO:0000981">
    <property type="term" value="F:DNA-binding transcription factor activity, RNA polymerase II-specific"/>
    <property type="evidence" value="ECO:0007669"/>
    <property type="project" value="InterPro"/>
</dbReference>
<dbReference type="SUPFAM" id="SSF57701">
    <property type="entry name" value="Zn2/Cys6 DNA-binding domain"/>
    <property type="match status" value="1"/>
</dbReference>
<dbReference type="InterPro" id="IPR001138">
    <property type="entry name" value="Zn2Cys6_DnaBD"/>
</dbReference>
<organism evidence="7 8">
    <name type="scientific">Metschnikowia bicuspidata var. bicuspidata NRRL YB-4993</name>
    <dbReference type="NCBI Taxonomy" id="869754"/>
    <lineage>
        <taxon>Eukaryota</taxon>
        <taxon>Fungi</taxon>
        <taxon>Dikarya</taxon>
        <taxon>Ascomycota</taxon>
        <taxon>Saccharomycotina</taxon>
        <taxon>Pichiomycetes</taxon>
        <taxon>Metschnikowiaceae</taxon>
        <taxon>Metschnikowia</taxon>
    </lineage>
</organism>
<evidence type="ECO:0000256" key="2">
    <source>
        <dbReference type="ARBA" id="ARBA00022723"/>
    </source>
</evidence>
<keyword evidence="4" id="KW-0539">Nucleus</keyword>
<reference evidence="7 8" key="1">
    <citation type="submission" date="2016-05" db="EMBL/GenBank/DDBJ databases">
        <title>Comparative genomics of biotechnologically important yeasts.</title>
        <authorList>
            <consortium name="DOE Joint Genome Institute"/>
            <person name="Riley R."/>
            <person name="Haridas S."/>
            <person name="Wolfe K.H."/>
            <person name="Lopes M.R."/>
            <person name="Hittinger C.T."/>
            <person name="Goker M."/>
            <person name="Salamov A."/>
            <person name="Wisecaver J."/>
            <person name="Long T.M."/>
            <person name="Aerts A.L."/>
            <person name="Barry K."/>
            <person name="Choi C."/>
            <person name="Clum A."/>
            <person name="Coughlan A.Y."/>
            <person name="Deshpande S."/>
            <person name="Douglass A.P."/>
            <person name="Hanson S.J."/>
            <person name="Klenk H.-P."/>
            <person name="LaButti K."/>
            <person name="Lapidus A."/>
            <person name="Lindquist E."/>
            <person name="Lipzen A."/>
            <person name="Meier-kolthoff J.P."/>
            <person name="Ohm R.A."/>
            <person name="Otillar R.P."/>
            <person name="Pangilinan J."/>
            <person name="Peng Y."/>
            <person name="Rokas A."/>
            <person name="Rosa C.A."/>
            <person name="Scheuner C."/>
            <person name="Sibirny A.A."/>
            <person name="Slot J.C."/>
            <person name="Stielow J.B."/>
            <person name="Sun H."/>
            <person name="Kurtzman C.P."/>
            <person name="Blackwell M."/>
            <person name="Grigoriev I.V."/>
            <person name="Jeffries T.W."/>
        </authorList>
    </citation>
    <scope>NUCLEOTIDE SEQUENCE [LARGE SCALE GENOMIC DNA]</scope>
    <source>
        <strain evidence="7 8">NRRL YB-4993</strain>
    </source>
</reference>
<dbReference type="CDD" id="cd00067">
    <property type="entry name" value="GAL4"/>
    <property type="match status" value="1"/>
</dbReference>
<dbReference type="CDD" id="cd12148">
    <property type="entry name" value="fungal_TF_MHR"/>
    <property type="match status" value="1"/>
</dbReference>
<dbReference type="OrthoDB" id="189997at2759"/>
<evidence type="ECO:0000256" key="1">
    <source>
        <dbReference type="ARBA" id="ARBA00004123"/>
    </source>
</evidence>
<dbReference type="GO" id="GO:0006351">
    <property type="term" value="P:DNA-templated transcription"/>
    <property type="evidence" value="ECO:0007669"/>
    <property type="project" value="InterPro"/>
</dbReference>
<keyword evidence="2" id="KW-0479">Metal-binding</keyword>
<dbReference type="PROSITE" id="PS50048">
    <property type="entry name" value="ZN2_CY6_FUNGAL_2"/>
    <property type="match status" value="1"/>
</dbReference>
<evidence type="ECO:0000256" key="4">
    <source>
        <dbReference type="ARBA" id="ARBA00023242"/>
    </source>
</evidence>
<dbReference type="PANTHER" id="PTHR46910">
    <property type="entry name" value="TRANSCRIPTION FACTOR PDR1"/>
    <property type="match status" value="1"/>
</dbReference>
<dbReference type="GO" id="GO:0008270">
    <property type="term" value="F:zinc ion binding"/>
    <property type="evidence" value="ECO:0007669"/>
    <property type="project" value="InterPro"/>
</dbReference>
<dbReference type="InterPro" id="IPR007219">
    <property type="entry name" value="XnlR_reg_dom"/>
</dbReference>
<dbReference type="RefSeq" id="XP_018714502.1">
    <property type="nucleotide sequence ID" value="XM_018854630.1"/>
</dbReference>
<dbReference type="Pfam" id="PF04082">
    <property type="entry name" value="Fungal_trans"/>
    <property type="match status" value="1"/>
</dbReference>
<evidence type="ECO:0000259" key="6">
    <source>
        <dbReference type="PROSITE" id="PS50048"/>
    </source>
</evidence>
<gene>
    <name evidence="7" type="ORF">METBIDRAFT_16178</name>
</gene>
<evidence type="ECO:0000256" key="5">
    <source>
        <dbReference type="SAM" id="MobiDB-lite"/>
    </source>
</evidence>
<comment type="subcellular location">
    <subcellularLocation>
        <location evidence="1">Nucleus</location>
    </subcellularLocation>
</comment>
<dbReference type="PANTHER" id="PTHR46910:SF3">
    <property type="entry name" value="HALOTOLERANCE PROTEIN 9-RELATED"/>
    <property type="match status" value="1"/>
</dbReference>